<name>A0ABT4J5Q0_9RHOB</name>
<dbReference type="Proteomes" id="UP001149822">
    <property type="component" value="Unassembled WGS sequence"/>
</dbReference>
<dbReference type="Pfam" id="PF08856">
    <property type="entry name" value="DUF1826"/>
    <property type="match status" value="1"/>
</dbReference>
<evidence type="ECO:0000313" key="2">
    <source>
        <dbReference type="Proteomes" id="UP001149822"/>
    </source>
</evidence>
<dbReference type="EMBL" id="JAPTYD010000017">
    <property type="protein sequence ID" value="MCZ0962455.1"/>
    <property type="molecule type" value="Genomic_DNA"/>
</dbReference>
<comment type="caution">
    <text evidence="1">The sequence shown here is derived from an EMBL/GenBank/DDBJ whole genome shotgun (WGS) entry which is preliminary data.</text>
</comment>
<keyword evidence="2" id="KW-1185">Reference proteome</keyword>
<dbReference type="RefSeq" id="WP_268942481.1">
    <property type="nucleotide sequence ID" value="NZ_JAPTYD010000017.1"/>
</dbReference>
<dbReference type="InterPro" id="IPR014955">
    <property type="entry name" value="DUF1826"/>
</dbReference>
<sequence>MNVVAFPKPDAARAILQARDAAILDGISHRGVAAAVWQRDPLPEFTQRIDALPVHQLPRLRTIVAVGSVAPCVHAACDLAGTPQDQFRDMLAGDITVLAEIMAEVMDAPMMHLRLDVVTTNACRKFHIDNKTVRMLCTYRGMGTQLAQPGQEAAPMAVTTGSVALLRGRRWPGERTGLLHRSPPIEGTGGTRLLAVIDPAWDFEPKDRSQA</sequence>
<accession>A0ABT4J5Q0</accession>
<evidence type="ECO:0000313" key="1">
    <source>
        <dbReference type="EMBL" id="MCZ0962455.1"/>
    </source>
</evidence>
<protein>
    <submittedName>
        <fullName evidence="1">DUF1826 domain-containing protein</fullName>
    </submittedName>
</protein>
<reference evidence="1" key="1">
    <citation type="submission" date="2022-12" db="EMBL/GenBank/DDBJ databases">
        <title>Paracoccus sp. EF6 isolated from a lake water.</title>
        <authorList>
            <person name="Liu H."/>
        </authorList>
    </citation>
    <scope>NUCLEOTIDE SEQUENCE</scope>
    <source>
        <strain evidence="1">EF6</strain>
    </source>
</reference>
<proteinExistence type="predicted"/>
<organism evidence="1 2">
    <name type="scientific">Paracoccus benzoatiresistens</name>
    <dbReference type="NCBI Taxonomy" id="2997341"/>
    <lineage>
        <taxon>Bacteria</taxon>
        <taxon>Pseudomonadati</taxon>
        <taxon>Pseudomonadota</taxon>
        <taxon>Alphaproteobacteria</taxon>
        <taxon>Rhodobacterales</taxon>
        <taxon>Paracoccaceae</taxon>
        <taxon>Paracoccus</taxon>
    </lineage>
</organism>
<gene>
    <name evidence="1" type="ORF">OU682_12575</name>
</gene>